<dbReference type="EMBL" id="JBHSCR010000017">
    <property type="protein sequence ID" value="MFC4349396.1"/>
    <property type="molecule type" value="Genomic_DNA"/>
</dbReference>
<organism evidence="1 2">
    <name type="scientific">Kordiimonas lipolytica</name>
    <dbReference type="NCBI Taxonomy" id="1662421"/>
    <lineage>
        <taxon>Bacteria</taxon>
        <taxon>Pseudomonadati</taxon>
        <taxon>Pseudomonadota</taxon>
        <taxon>Alphaproteobacteria</taxon>
        <taxon>Kordiimonadales</taxon>
        <taxon>Kordiimonadaceae</taxon>
        <taxon>Kordiimonas</taxon>
    </lineage>
</organism>
<evidence type="ECO:0000313" key="2">
    <source>
        <dbReference type="Proteomes" id="UP001595776"/>
    </source>
</evidence>
<keyword evidence="2" id="KW-1185">Reference proteome</keyword>
<evidence type="ECO:0000313" key="1">
    <source>
        <dbReference type="EMBL" id="MFC4349396.1"/>
    </source>
</evidence>
<protein>
    <recommendedName>
        <fullName evidence="3">Sulfotransferase family protein</fullName>
    </recommendedName>
</protein>
<reference evidence="2" key="1">
    <citation type="journal article" date="2019" name="Int. J. Syst. Evol. Microbiol.">
        <title>The Global Catalogue of Microorganisms (GCM) 10K type strain sequencing project: providing services to taxonomists for standard genome sequencing and annotation.</title>
        <authorList>
            <consortium name="The Broad Institute Genomics Platform"/>
            <consortium name="The Broad Institute Genome Sequencing Center for Infectious Disease"/>
            <person name="Wu L."/>
            <person name="Ma J."/>
        </authorList>
    </citation>
    <scope>NUCLEOTIDE SEQUENCE [LARGE SCALE GENOMIC DNA]</scope>
    <source>
        <strain evidence="2">CGMCC 1.15304</strain>
    </source>
</reference>
<dbReference type="Proteomes" id="UP001595776">
    <property type="component" value="Unassembled WGS sequence"/>
</dbReference>
<sequence length="275" mass="30680">MPGHKKIIIHAGFHRCASTAVQDMLRDYRAPIEALGTTVLLREDLEGWLSGRQLRLLYRYERGSLVSAFRLKLAVRMLARIPADRVVISEELLLGLMPGVRDAGFYPHFGNFLTAVKALAKSFDVELRFIARRQDRFLESAYAFRVPRGLRASFPDYVASIGLENVSWLGLLQQVEEAGLQGCCRFGVLESAPAAARGRWAMDFLGLGDVAIGEEVRLSGNRRRSETELLEMLGPQKQVGFTDEERAAFLAQHAADNTAFLAHPMVDAPADVWNH</sequence>
<dbReference type="RefSeq" id="WP_068146392.1">
    <property type="nucleotide sequence ID" value="NZ_JBHSCR010000017.1"/>
</dbReference>
<evidence type="ECO:0008006" key="3">
    <source>
        <dbReference type="Google" id="ProtNLM"/>
    </source>
</evidence>
<comment type="caution">
    <text evidence="1">The sequence shown here is derived from an EMBL/GenBank/DDBJ whole genome shotgun (WGS) entry which is preliminary data.</text>
</comment>
<accession>A0ABV8UFI2</accession>
<name>A0ABV8UFI2_9PROT</name>
<gene>
    <name evidence="1" type="ORF">ACFO5Q_16205</name>
</gene>
<proteinExistence type="predicted"/>